<dbReference type="SUPFAM" id="SSF56672">
    <property type="entry name" value="DNA/RNA polymerases"/>
    <property type="match status" value="1"/>
</dbReference>
<keyword evidence="2" id="KW-1185">Reference proteome</keyword>
<gene>
    <name evidence="1" type="ORF">NQ318_023250</name>
</gene>
<dbReference type="InterPro" id="IPR043502">
    <property type="entry name" value="DNA/RNA_pol_sf"/>
</dbReference>
<organism evidence="1 2">
    <name type="scientific">Aromia moschata</name>
    <dbReference type="NCBI Taxonomy" id="1265417"/>
    <lineage>
        <taxon>Eukaryota</taxon>
        <taxon>Metazoa</taxon>
        <taxon>Ecdysozoa</taxon>
        <taxon>Arthropoda</taxon>
        <taxon>Hexapoda</taxon>
        <taxon>Insecta</taxon>
        <taxon>Pterygota</taxon>
        <taxon>Neoptera</taxon>
        <taxon>Endopterygota</taxon>
        <taxon>Coleoptera</taxon>
        <taxon>Polyphaga</taxon>
        <taxon>Cucujiformia</taxon>
        <taxon>Chrysomeloidea</taxon>
        <taxon>Cerambycidae</taxon>
        <taxon>Cerambycinae</taxon>
        <taxon>Callichromatini</taxon>
        <taxon>Aromia</taxon>
    </lineage>
</organism>
<sequence length="107" mass="12094">MASAPFLAVRCLQQLAFEYRDEFPNLSTIIENDFYVDDLITGSDTIDDALFICEKITCILRSGGFSLRKFRSNNPTIVEHIANSDETNSILEFSDAVVFISRLKTFS</sequence>
<dbReference type="GO" id="GO:0071897">
    <property type="term" value="P:DNA biosynthetic process"/>
    <property type="evidence" value="ECO:0007669"/>
    <property type="project" value="UniProtKB-ARBA"/>
</dbReference>
<comment type="caution">
    <text evidence="1">The sequence shown here is derived from an EMBL/GenBank/DDBJ whole genome shotgun (WGS) entry which is preliminary data.</text>
</comment>
<evidence type="ECO:0000313" key="1">
    <source>
        <dbReference type="EMBL" id="KAJ8939909.1"/>
    </source>
</evidence>
<name>A0AAV8XMW3_9CUCU</name>
<accession>A0AAV8XMW3</accession>
<evidence type="ECO:0008006" key="3">
    <source>
        <dbReference type="Google" id="ProtNLM"/>
    </source>
</evidence>
<dbReference type="Proteomes" id="UP001162162">
    <property type="component" value="Unassembled WGS sequence"/>
</dbReference>
<reference evidence="1" key="1">
    <citation type="journal article" date="2023" name="Insect Mol. Biol.">
        <title>Genome sequencing provides insights into the evolution of gene families encoding plant cell wall-degrading enzymes in longhorned beetles.</title>
        <authorList>
            <person name="Shin N.R."/>
            <person name="Okamura Y."/>
            <person name="Kirsch R."/>
            <person name="Pauchet Y."/>
        </authorList>
    </citation>
    <scope>NUCLEOTIDE SEQUENCE</scope>
    <source>
        <strain evidence="1">AMC_N1</strain>
    </source>
</reference>
<evidence type="ECO:0000313" key="2">
    <source>
        <dbReference type="Proteomes" id="UP001162162"/>
    </source>
</evidence>
<dbReference type="AlphaFoldDB" id="A0AAV8XMW3"/>
<dbReference type="PANTHER" id="PTHR47331">
    <property type="entry name" value="PHD-TYPE DOMAIN-CONTAINING PROTEIN"/>
    <property type="match status" value="1"/>
</dbReference>
<dbReference type="EMBL" id="JAPWTK010000460">
    <property type="protein sequence ID" value="KAJ8939909.1"/>
    <property type="molecule type" value="Genomic_DNA"/>
</dbReference>
<proteinExistence type="predicted"/>
<protein>
    <recommendedName>
        <fullName evidence="3">Reverse transcriptase domain-containing protein</fullName>
    </recommendedName>
</protein>